<reference evidence="1" key="1">
    <citation type="submission" date="2024-02" db="EMBL/GenBank/DDBJ databases">
        <title>Tomenella chthoni gen. nov. sp. nov., a member of the family Jonesiaceae isolated from bat guano.</title>
        <authorList>
            <person name="Miller S.L."/>
            <person name="King J."/>
            <person name="Sankaranarayanan K."/>
            <person name="Lawson P.A."/>
        </authorList>
    </citation>
    <scope>NUCLEOTIDE SEQUENCE</scope>
    <source>
        <strain evidence="1">BS-20</strain>
    </source>
</reference>
<sequence length="120" mass="13303">MANPDEKDSSRQLVQAAVAAARQQNKDEIEKAFLGFSQAPVDDVLAELCVQLQETTVDCDIERLMDSVQLPLPDDPMKILISVWKVDMEELFACADYDLSQLLAILVILIAALQDAAERI</sequence>
<dbReference type="EMBL" id="CP146203">
    <property type="protein sequence ID" value="XBH21435.1"/>
    <property type="molecule type" value="Genomic_DNA"/>
</dbReference>
<dbReference type="AlphaFoldDB" id="A0AAU7DVY3"/>
<accession>A0AAU7DVY3</accession>
<gene>
    <name evidence="1" type="ORF">V5R04_14670</name>
</gene>
<name>A0AAU7DVY3_9MICO</name>
<evidence type="ECO:0000313" key="1">
    <source>
        <dbReference type="EMBL" id="XBH21435.1"/>
    </source>
</evidence>
<organism evidence="1">
    <name type="scientific">Jonesiaceae bacterium BS-20</name>
    <dbReference type="NCBI Taxonomy" id="3120821"/>
    <lineage>
        <taxon>Bacteria</taxon>
        <taxon>Bacillati</taxon>
        <taxon>Actinomycetota</taxon>
        <taxon>Actinomycetes</taxon>
        <taxon>Micrococcales</taxon>
        <taxon>Jonesiaceae</taxon>
    </lineage>
</organism>
<proteinExistence type="predicted"/>
<protein>
    <submittedName>
        <fullName evidence="1">Uncharacterized protein</fullName>
    </submittedName>
</protein>